<dbReference type="AlphaFoldDB" id="A0A4Z2EXE4"/>
<reference evidence="5 6" key="1">
    <citation type="submission" date="2019-03" db="EMBL/GenBank/DDBJ databases">
        <title>First draft genome of Liparis tanakae, snailfish: a comprehensive survey of snailfish specific genes.</title>
        <authorList>
            <person name="Kim W."/>
            <person name="Song I."/>
            <person name="Jeong J.-H."/>
            <person name="Kim D."/>
            <person name="Kim S."/>
            <person name="Ryu S."/>
            <person name="Song J.Y."/>
            <person name="Lee S.K."/>
        </authorList>
    </citation>
    <scope>NUCLEOTIDE SEQUENCE [LARGE SCALE GENOMIC DNA]</scope>
    <source>
        <tissue evidence="5">Muscle</tissue>
    </source>
</reference>
<evidence type="ECO:0000256" key="3">
    <source>
        <dbReference type="ARBA" id="ARBA00022530"/>
    </source>
</evidence>
<dbReference type="PANTHER" id="PTHR15427:SF33">
    <property type="entry name" value="COLLAGEN IV NC1 DOMAIN-CONTAINING PROTEIN"/>
    <property type="match status" value="1"/>
</dbReference>
<protein>
    <submittedName>
        <fullName evidence="5">Complement C1q-like protein 4</fullName>
    </submittedName>
</protein>
<proteinExistence type="predicted"/>
<gene>
    <name evidence="5" type="primary">C1ql4</name>
    <name evidence="5" type="ORF">EYF80_056409</name>
</gene>
<dbReference type="EMBL" id="SRLO01002247">
    <property type="protein sequence ID" value="TNN33423.1"/>
    <property type="molecule type" value="Genomic_DNA"/>
</dbReference>
<evidence type="ECO:0000256" key="1">
    <source>
        <dbReference type="ARBA" id="ARBA00004498"/>
    </source>
</evidence>
<sequence>MDRLTTYFNSTLNALEDEYQRTTHSLDRMEASHSAFSVALTDNKNLICFGRFSSDELITYQHVFINLGGGYSADTGVFTVPHAGVYSVALTAYSDAGSPGNVLAVCANLLVNGRMVAGNRENNQEDQEDSATVVLVLHLAAGDEVAANMPAGCFLCDDRSHYNTFSAFLLYPTE</sequence>
<dbReference type="Proteomes" id="UP000314294">
    <property type="component" value="Unassembled WGS sequence"/>
</dbReference>
<dbReference type="PRINTS" id="PR00007">
    <property type="entry name" value="COMPLEMNTC1Q"/>
</dbReference>
<dbReference type="InterPro" id="IPR008983">
    <property type="entry name" value="Tumour_necrosis_fac-like_dom"/>
</dbReference>
<dbReference type="SUPFAM" id="SSF49842">
    <property type="entry name" value="TNF-like"/>
    <property type="match status" value="1"/>
</dbReference>
<dbReference type="PANTHER" id="PTHR15427">
    <property type="entry name" value="EMILIN ELASTIN MICROFIBRIL INTERFACE-LOCATED PROTEIN ELASTIN MICROFIBRIL INTERFACER"/>
    <property type="match status" value="1"/>
</dbReference>
<dbReference type="SMART" id="SM00110">
    <property type="entry name" value="C1Q"/>
    <property type="match status" value="1"/>
</dbReference>
<keyword evidence="2" id="KW-0964">Secreted</keyword>
<dbReference type="PROSITE" id="PS50871">
    <property type="entry name" value="C1Q"/>
    <property type="match status" value="1"/>
</dbReference>
<keyword evidence="3" id="KW-0272">Extracellular matrix</keyword>
<dbReference type="Gene3D" id="2.60.120.40">
    <property type="match status" value="1"/>
</dbReference>
<dbReference type="Pfam" id="PF00386">
    <property type="entry name" value="C1q"/>
    <property type="match status" value="1"/>
</dbReference>
<keyword evidence="6" id="KW-1185">Reference proteome</keyword>
<comment type="subcellular location">
    <subcellularLocation>
        <location evidence="1">Secreted</location>
        <location evidence="1">Extracellular space</location>
        <location evidence="1">Extracellular matrix</location>
    </subcellularLocation>
</comment>
<organism evidence="5 6">
    <name type="scientific">Liparis tanakae</name>
    <name type="common">Tanaka's snailfish</name>
    <dbReference type="NCBI Taxonomy" id="230148"/>
    <lineage>
        <taxon>Eukaryota</taxon>
        <taxon>Metazoa</taxon>
        <taxon>Chordata</taxon>
        <taxon>Craniata</taxon>
        <taxon>Vertebrata</taxon>
        <taxon>Euteleostomi</taxon>
        <taxon>Actinopterygii</taxon>
        <taxon>Neopterygii</taxon>
        <taxon>Teleostei</taxon>
        <taxon>Neoteleostei</taxon>
        <taxon>Acanthomorphata</taxon>
        <taxon>Eupercaria</taxon>
        <taxon>Perciformes</taxon>
        <taxon>Cottioidei</taxon>
        <taxon>Cottales</taxon>
        <taxon>Liparidae</taxon>
        <taxon>Liparis</taxon>
    </lineage>
</organism>
<evidence type="ECO:0000259" key="4">
    <source>
        <dbReference type="PROSITE" id="PS50871"/>
    </source>
</evidence>
<feature type="domain" description="C1q" evidence="4">
    <location>
        <begin position="29"/>
        <end position="174"/>
    </location>
</feature>
<evidence type="ECO:0000313" key="6">
    <source>
        <dbReference type="Proteomes" id="UP000314294"/>
    </source>
</evidence>
<accession>A0A4Z2EXE4</accession>
<dbReference type="OrthoDB" id="6080680at2759"/>
<comment type="caution">
    <text evidence="5">The sequence shown here is derived from an EMBL/GenBank/DDBJ whole genome shotgun (WGS) entry which is preliminary data.</text>
</comment>
<evidence type="ECO:0000313" key="5">
    <source>
        <dbReference type="EMBL" id="TNN33423.1"/>
    </source>
</evidence>
<dbReference type="GO" id="GO:0005581">
    <property type="term" value="C:collagen trimer"/>
    <property type="evidence" value="ECO:0007669"/>
    <property type="project" value="UniProtKB-KW"/>
</dbReference>
<dbReference type="InterPro" id="IPR001073">
    <property type="entry name" value="C1q_dom"/>
</dbReference>
<evidence type="ECO:0000256" key="2">
    <source>
        <dbReference type="ARBA" id="ARBA00022525"/>
    </source>
</evidence>
<dbReference type="InterPro" id="IPR050392">
    <property type="entry name" value="Collagen/C1q_domain"/>
</dbReference>
<name>A0A4Z2EXE4_9TELE</name>